<evidence type="ECO:0000256" key="1">
    <source>
        <dbReference type="SAM" id="Coils"/>
    </source>
</evidence>
<evidence type="ECO:0000313" key="3">
    <source>
        <dbReference type="EMBL" id="EHM89654.1"/>
    </source>
</evidence>
<dbReference type="InterPro" id="IPR056003">
    <property type="entry name" value="CT398_CC_hairpin"/>
</dbReference>
<evidence type="ECO:0000313" key="4">
    <source>
        <dbReference type="Proteomes" id="UP000003822"/>
    </source>
</evidence>
<dbReference type="AlphaFoldDB" id="G9PD40"/>
<keyword evidence="1" id="KW-0175">Coiled coil</keyword>
<reference evidence="3 4" key="1">
    <citation type="submission" date="2011-10" db="EMBL/GenBank/DDBJ databases">
        <title>The Genome Sequence of Actinomyces graevenitzii C83.</title>
        <authorList>
            <consortium name="The Broad Institute Genome Sequencing Platform"/>
            <consortium name="The Broad Institute Genome Sequencing Center for Infectious Disease"/>
            <person name="Earl A."/>
            <person name="Ward D."/>
            <person name="Feldgarden M."/>
            <person name="Gevers D."/>
            <person name="Sibley C.D."/>
            <person name="Field T.R."/>
            <person name="Grinwis M."/>
            <person name="Eshaghurshan C.S."/>
            <person name="Surette M.G."/>
            <person name="Young S.K."/>
            <person name="Zeng Q."/>
            <person name="Gargeya S."/>
            <person name="Fitzgerald M."/>
            <person name="Haas B."/>
            <person name="Abouelleil A."/>
            <person name="Alvarado L."/>
            <person name="Arachchi H.M."/>
            <person name="Berlin A."/>
            <person name="Brown A."/>
            <person name="Chapman S.B."/>
            <person name="Chen Z."/>
            <person name="Dunbar C."/>
            <person name="Freedman E."/>
            <person name="Gearin G."/>
            <person name="Goldberg J."/>
            <person name="Griggs A."/>
            <person name="Gujja S."/>
            <person name="Heiman D."/>
            <person name="Howarth C."/>
            <person name="Larson L."/>
            <person name="Lui A."/>
            <person name="MacDonald P.J.P."/>
            <person name="Montmayeur A."/>
            <person name="Murphy C."/>
            <person name="Neiman D."/>
            <person name="Pearson M."/>
            <person name="Priest M."/>
            <person name="Roberts A."/>
            <person name="Saif S."/>
            <person name="Shea T."/>
            <person name="Shenoy N."/>
            <person name="Sisk P."/>
            <person name="Stolte C."/>
            <person name="Sykes S."/>
            <person name="Wortman J."/>
            <person name="Nusbaum C."/>
            <person name="Birren B."/>
        </authorList>
    </citation>
    <scope>NUCLEOTIDE SEQUENCE [LARGE SCALE GENOMIC DNA]</scope>
    <source>
        <strain evidence="3 4">C83</strain>
    </source>
</reference>
<sequence length="243" mass="26985">MTSAPLSQQRQLLELQDLDNQLSRLAAKRRNLPVLGEIENAVKELKENKRLQVLAQAEAGAAKQVLKRADDDVEQANNRAKVLRKRLHSGTVSARDLGALQGELDQLGKRLSVLETKQLQALETYEDLSGKYNELQVREGEIRAFGRELTAKRDSEFARIDSETSQVTQRREQLAASLSQSLVQIYERARKATGGLGVVGLYGARSEPAIEISPQELSAIRAAERDAVIISEETEAIIVRMDD</sequence>
<dbReference type="EMBL" id="ACRN01000001">
    <property type="protein sequence ID" value="EHM89654.1"/>
    <property type="molecule type" value="Genomic_DNA"/>
</dbReference>
<dbReference type="Proteomes" id="UP000003822">
    <property type="component" value="Unassembled WGS sequence"/>
</dbReference>
<dbReference type="STRING" id="435830.HMPREF0045_00319"/>
<dbReference type="eggNOG" id="COG1579">
    <property type="taxonomic scope" value="Bacteria"/>
</dbReference>
<evidence type="ECO:0000259" key="2">
    <source>
        <dbReference type="Pfam" id="PF24481"/>
    </source>
</evidence>
<keyword evidence="4" id="KW-1185">Reference proteome</keyword>
<dbReference type="Pfam" id="PF24481">
    <property type="entry name" value="CT398_CC"/>
    <property type="match status" value="1"/>
</dbReference>
<protein>
    <recommendedName>
        <fullName evidence="2">CT398-like coiled coil hairpin domain-containing protein</fullName>
    </recommendedName>
</protein>
<name>G9PD40_9ACTO</name>
<organism evidence="3 4">
    <name type="scientific">Actinomyces graevenitzii C83</name>
    <dbReference type="NCBI Taxonomy" id="435830"/>
    <lineage>
        <taxon>Bacteria</taxon>
        <taxon>Bacillati</taxon>
        <taxon>Actinomycetota</taxon>
        <taxon>Actinomycetes</taxon>
        <taxon>Actinomycetales</taxon>
        <taxon>Actinomycetaceae</taxon>
        <taxon>Actinomyces</taxon>
    </lineage>
</organism>
<accession>G9PD40</accession>
<dbReference type="PATRIC" id="fig|435830.3.peg.309"/>
<comment type="caution">
    <text evidence="3">The sequence shown here is derived from an EMBL/GenBank/DDBJ whole genome shotgun (WGS) entry which is preliminary data.</text>
</comment>
<dbReference type="HOGENOM" id="CLU_073076_0_1_11"/>
<feature type="coiled-coil region" evidence="1">
    <location>
        <begin position="59"/>
        <end position="117"/>
    </location>
</feature>
<proteinExistence type="predicted"/>
<dbReference type="RefSeq" id="WP_005984875.1">
    <property type="nucleotide sequence ID" value="NZ_JH470338.1"/>
</dbReference>
<gene>
    <name evidence="3" type="ORF">HMPREF0045_00319</name>
</gene>
<dbReference type="OrthoDB" id="9784388at2"/>
<dbReference type="Gene3D" id="1.10.287.1490">
    <property type="match status" value="1"/>
</dbReference>
<feature type="domain" description="CT398-like coiled coil hairpin" evidence="2">
    <location>
        <begin position="15"/>
        <end position="194"/>
    </location>
</feature>